<gene>
    <name evidence="2" type="ORF">BJ980_001251</name>
</gene>
<keyword evidence="1" id="KW-1133">Transmembrane helix</keyword>
<dbReference type="EMBL" id="JACCAA010000001">
    <property type="protein sequence ID" value="NYG58328.1"/>
    <property type="molecule type" value="Genomic_DNA"/>
</dbReference>
<name>A0A7Y9S1A5_9ACTN</name>
<comment type="caution">
    <text evidence="2">The sequence shown here is derived from an EMBL/GenBank/DDBJ whole genome shotgun (WGS) entry which is preliminary data.</text>
</comment>
<keyword evidence="3" id="KW-1185">Reference proteome</keyword>
<feature type="transmembrane region" description="Helical" evidence="1">
    <location>
        <begin position="182"/>
        <end position="203"/>
    </location>
</feature>
<dbReference type="Proteomes" id="UP000540656">
    <property type="component" value="Unassembled WGS sequence"/>
</dbReference>
<dbReference type="AlphaFoldDB" id="A0A7Y9S1A5"/>
<evidence type="ECO:0000313" key="2">
    <source>
        <dbReference type="EMBL" id="NYG58328.1"/>
    </source>
</evidence>
<sequence length="219" mass="24512">MSTGKGQARFGWKEIASVGCVLVAVGWVVGLFTPHYSTENRPVVDTSVRTSYVTELADHLREDPVYVDPLLADTVGKDLVTPQVREAVEDSELTTYLLVIPDLRGGAGQTRVLLTRIADELDEQAVFFALDQNRLVTDHVHKSDAVILDRTFGTQTPETMLDTVEHAADHVDDEEQDLAFDVLNGLFLGALLSVLLWNAVRFVRWTRRRNRSYLAGFER</sequence>
<keyword evidence="1" id="KW-0472">Membrane</keyword>
<reference evidence="2 3" key="1">
    <citation type="submission" date="2020-07" db="EMBL/GenBank/DDBJ databases">
        <title>Sequencing the genomes of 1000 actinobacteria strains.</title>
        <authorList>
            <person name="Klenk H.-P."/>
        </authorList>
    </citation>
    <scope>NUCLEOTIDE SEQUENCE [LARGE SCALE GENOMIC DNA]</scope>
    <source>
        <strain evidence="2 3">DSM 23819</strain>
    </source>
</reference>
<organism evidence="2 3">
    <name type="scientific">Nocardioides daedukensis</name>
    <dbReference type="NCBI Taxonomy" id="634462"/>
    <lineage>
        <taxon>Bacteria</taxon>
        <taxon>Bacillati</taxon>
        <taxon>Actinomycetota</taxon>
        <taxon>Actinomycetes</taxon>
        <taxon>Propionibacteriales</taxon>
        <taxon>Nocardioidaceae</taxon>
        <taxon>Nocardioides</taxon>
    </lineage>
</organism>
<accession>A0A7Y9S1A5</accession>
<evidence type="ECO:0000313" key="3">
    <source>
        <dbReference type="Proteomes" id="UP000540656"/>
    </source>
</evidence>
<evidence type="ECO:0000256" key="1">
    <source>
        <dbReference type="SAM" id="Phobius"/>
    </source>
</evidence>
<dbReference type="RefSeq" id="WP_179501500.1">
    <property type="nucleotide sequence ID" value="NZ_JACCAA010000001.1"/>
</dbReference>
<keyword evidence="1" id="KW-0812">Transmembrane</keyword>
<feature type="transmembrane region" description="Helical" evidence="1">
    <location>
        <begin position="12"/>
        <end position="32"/>
    </location>
</feature>
<proteinExistence type="predicted"/>
<protein>
    <submittedName>
        <fullName evidence="2">Uncharacterized protein</fullName>
    </submittedName>
</protein>